<organism evidence="2 3">
    <name type="scientific">Halobacteriovorax marinus</name>
    <dbReference type="NCBI Taxonomy" id="97084"/>
    <lineage>
        <taxon>Bacteria</taxon>
        <taxon>Pseudomonadati</taxon>
        <taxon>Bdellovibrionota</taxon>
        <taxon>Bacteriovoracia</taxon>
        <taxon>Bacteriovoracales</taxon>
        <taxon>Halobacteriovoraceae</taxon>
        <taxon>Halobacteriovorax</taxon>
    </lineage>
</organism>
<protein>
    <submittedName>
        <fullName evidence="2">Uncharacterized protein</fullName>
    </submittedName>
</protein>
<evidence type="ECO:0000313" key="3">
    <source>
        <dbReference type="Proteomes" id="UP000196531"/>
    </source>
</evidence>
<dbReference type="Proteomes" id="UP000196531">
    <property type="component" value="Unassembled WGS sequence"/>
</dbReference>
<comment type="caution">
    <text evidence="2">The sequence shown here is derived from an EMBL/GenBank/DDBJ whole genome shotgun (WGS) entry which is preliminary data.</text>
</comment>
<evidence type="ECO:0000256" key="1">
    <source>
        <dbReference type="SAM" id="MobiDB-lite"/>
    </source>
</evidence>
<name>A0A1Y5FEK2_9BACT</name>
<evidence type="ECO:0000313" key="2">
    <source>
        <dbReference type="EMBL" id="OUR97022.1"/>
    </source>
</evidence>
<sequence length="64" mass="7243">MRLNKALNDKLLDKRLRDKLVSEGKLPKADVEKFLNDLPDDAANMTTTDEVDEKLRASQSVTVE</sequence>
<accession>A0A1Y5FEK2</accession>
<feature type="region of interest" description="Disordered" evidence="1">
    <location>
        <begin position="40"/>
        <end position="64"/>
    </location>
</feature>
<dbReference type="EMBL" id="MAAO01000006">
    <property type="protein sequence ID" value="OUR97022.1"/>
    <property type="molecule type" value="Genomic_DNA"/>
</dbReference>
<dbReference type="AlphaFoldDB" id="A0A1Y5FEK2"/>
<gene>
    <name evidence="2" type="ORF">A9Q84_11865</name>
</gene>
<reference evidence="3" key="1">
    <citation type="journal article" date="2017" name="Proc. Natl. Acad. Sci. U.S.A.">
        <title>Simulation of Deepwater Horizon oil plume reveals substrate specialization within a complex community of hydrocarbon-degraders.</title>
        <authorList>
            <person name="Hu P."/>
            <person name="Dubinsky E.A."/>
            <person name="Probst A.J."/>
            <person name="Wang J."/>
            <person name="Sieber C.M.K."/>
            <person name="Tom L.M."/>
            <person name="Gardinali P."/>
            <person name="Banfield J.F."/>
            <person name="Atlas R.M."/>
            <person name="Andersen G.L."/>
        </authorList>
    </citation>
    <scope>NUCLEOTIDE SEQUENCE [LARGE SCALE GENOMIC DNA]</scope>
</reference>
<proteinExistence type="predicted"/>